<dbReference type="Proteomes" id="UP001396334">
    <property type="component" value="Unassembled WGS sequence"/>
</dbReference>
<comment type="caution">
    <text evidence="1">The sequence shown here is derived from an EMBL/GenBank/DDBJ whole genome shotgun (WGS) entry which is preliminary data.</text>
</comment>
<proteinExistence type="predicted"/>
<dbReference type="EMBL" id="JBBPBN010000257">
    <property type="protein sequence ID" value="KAK8492008.1"/>
    <property type="molecule type" value="Genomic_DNA"/>
</dbReference>
<organism evidence="1 2">
    <name type="scientific">Hibiscus sabdariffa</name>
    <name type="common">roselle</name>
    <dbReference type="NCBI Taxonomy" id="183260"/>
    <lineage>
        <taxon>Eukaryota</taxon>
        <taxon>Viridiplantae</taxon>
        <taxon>Streptophyta</taxon>
        <taxon>Embryophyta</taxon>
        <taxon>Tracheophyta</taxon>
        <taxon>Spermatophyta</taxon>
        <taxon>Magnoliopsida</taxon>
        <taxon>eudicotyledons</taxon>
        <taxon>Gunneridae</taxon>
        <taxon>Pentapetalae</taxon>
        <taxon>rosids</taxon>
        <taxon>malvids</taxon>
        <taxon>Malvales</taxon>
        <taxon>Malvaceae</taxon>
        <taxon>Malvoideae</taxon>
        <taxon>Hibiscus</taxon>
    </lineage>
</organism>
<keyword evidence="2" id="KW-1185">Reference proteome</keyword>
<accession>A0ABR2AGC0</accession>
<sequence>MVSLMAQSDHKLLRIKQSYWNIQRLFPKRQVKGRKSALGNRIGSSSFSILRSDGEEYLLAFKPLDERRGRELC</sequence>
<reference evidence="1 2" key="1">
    <citation type="journal article" date="2024" name="G3 (Bethesda)">
        <title>Genome assembly of Hibiscus sabdariffa L. provides insights into metabolisms of medicinal natural products.</title>
        <authorList>
            <person name="Kim T."/>
        </authorList>
    </citation>
    <scope>NUCLEOTIDE SEQUENCE [LARGE SCALE GENOMIC DNA]</scope>
    <source>
        <strain evidence="1">TK-2024</strain>
        <tissue evidence="1">Old leaves</tissue>
    </source>
</reference>
<evidence type="ECO:0000313" key="2">
    <source>
        <dbReference type="Proteomes" id="UP001396334"/>
    </source>
</evidence>
<protein>
    <submittedName>
        <fullName evidence="1">Uncharacterized protein</fullName>
    </submittedName>
</protein>
<name>A0ABR2AGC0_9ROSI</name>
<evidence type="ECO:0000313" key="1">
    <source>
        <dbReference type="EMBL" id="KAK8492008.1"/>
    </source>
</evidence>
<gene>
    <name evidence="1" type="ORF">V6N11_014132</name>
</gene>